<organism evidence="3 4">
    <name type="scientific">Musa acuminata subsp. malaccensis</name>
    <name type="common">Wild banana</name>
    <name type="synonym">Musa malaccensis</name>
    <dbReference type="NCBI Taxonomy" id="214687"/>
    <lineage>
        <taxon>Eukaryota</taxon>
        <taxon>Viridiplantae</taxon>
        <taxon>Streptophyta</taxon>
        <taxon>Embryophyta</taxon>
        <taxon>Tracheophyta</taxon>
        <taxon>Spermatophyta</taxon>
        <taxon>Magnoliopsida</taxon>
        <taxon>Liliopsida</taxon>
        <taxon>Zingiberales</taxon>
        <taxon>Musaceae</taxon>
        <taxon>Musa</taxon>
    </lineage>
</organism>
<keyword evidence="4" id="KW-1185">Reference proteome</keyword>
<protein>
    <submittedName>
        <fullName evidence="2">(wild Malaysian banana) hypothetical protein</fullName>
    </submittedName>
</protein>
<dbReference type="PANTHER" id="PTHR34686:SF6">
    <property type="entry name" value="EXPRESSED PROTEIN"/>
    <property type="match status" value="1"/>
</dbReference>
<reference evidence="2" key="1">
    <citation type="submission" date="2021-03" db="EMBL/GenBank/DDBJ databases">
        <authorList>
            <consortium name="Genoscope - CEA"/>
            <person name="William W."/>
        </authorList>
    </citation>
    <scope>NUCLEOTIDE SEQUENCE</scope>
    <source>
        <strain evidence="2">Doubled-haploid Pahang</strain>
    </source>
</reference>
<gene>
    <name evidence="2" type="ORF">GSMUA_181700.1</name>
</gene>
<dbReference type="AlphaFoldDB" id="A0A804JP24"/>
<dbReference type="FunCoup" id="A0A804JP24">
    <property type="interactions" value="3448"/>
</dbReference>
<accession>A0A804JP24</accession>
<dbReference type="PANTHER" id="PTHR34686">
    <property type="entry name" value="MATERNAL EFFECT EMBRYO ARREST PROTEIN"/>
    <property type="match status" value="1"/>
</dbReference>
<dbReference type="OrthoDB" id="1918800at2759"/>
<dbReference type="InParanoid" id="A0A804JP24"/>
<feature type="compositionally biased region" description="Basic and acidic residues" evidence="1">
    <location>
        <begin position="158"/>
        <end position="168"/>
    </location>
</feature>
<dbReference type="EnsemblPlants" id="Ma06_t35530.1">
    <property type="protein sequence ID" value="Ma06_p35530.1"/>
    <property type="gene ID" value="Ma06_g35530"/>
</dbReference>
<sequence>MVMRPDRSDAHLAPEEEVKAEAEAREYFDSIAPKRHTKPSRSEYSAVYSDSVPPSDGDSTPELDKFRDLEAHDQKLVCEGSEAAEEYVETEYYTDLNCIEKQHHTTGTGFIKMDKGDGNRFELTPACACDASGCHPHLQGNPATNEWIPSADTVRPSPDSHKPTRSDL</sequence>
<dbReference type="Proteomes" id="UP000012960">
    <property type="component" value="Unplaced"/>
</dbReference>
<evidence type="ECO:0000313" key="3">
    <source>
        <dbReference type="EnsemblPlants" id="Ma06_p35530.1"/>
    </source>
</evidence>
<dbReference type="OMA" id="CLENDQE"/>
<reference evidence="3" key="2">
    <citation type="submission" date="2021-05" db="UniProtKB">
        <authorList>
            <consortium name="EnsemblPlants"/>
        </authorList>
    </citation>
    <scope>IDENTIFICATION</scope>
    <source>
        <strain evidence="3">subsp. malaccensis</strain>
    </source>
</reference>
<proteinExistence type="predicted"/>
<evidence type="ECO:0000313" key="2">
    <source>
        <dbReference type="EMBL" id="CAG1848375.1"/>
    </source>
</evidence>
<feature type="region of interest" description="Disordered" evidence="1">
    <location>
        <begin position="30"/>
        <end position="63"/>
    </location>
</feature>
<evidence type="ECO:0000256" key="1">
    <source>
        <dbReference type="SAM" id="MobiDB-lite"/>
    </source>
</evidence>
<dbReference type="Gramene" id="Ma06_t35530.1">
    <property type="protein sequence ID" value="Ma06_p35530.1"/>
    <property type="gene ID" value="Ma06_g35530"/>
</dbReference>
<name>A0A804JP24_MUSAM</name>
<feature type="region of interest" description="Disordered" evidence="1">
    <location>
        <begin position="139"/>
        <end position="168"/>
    </location>
</feature>
<evidence type="ECO:0000313" key="4">
    <source>
        <dbReference type="Proteomes" id="UP000012960"/>
    </source>
</evidence>
<dbReference type="EMBL" id="HG996471">
    <property type="protein sequence ID" value="CAG1848375.1"/>
    <property type="molecule type" value="Genomic_DNA"/>
</dbReference>